<reference evidence="2 3" key="1">
    <citation type="journal article" date="2021" name="Elife">
        <title>Chloroplast acquisition without the gene transfer in kleptoplastic sea slugs, Plakobranchus ocellatus.</title>
        <authorList>
            <person name="Maeda T."/>
            <person name="Takahashi S."/>
            <person name="Yoshida T."/>
            <person name="Shimamura S."/>
            <person name="Takaki Y."/>
            <person name="Nagai Y."/>
            <person name="Toyoda A."/>
            <person name="Suzuki Y."/>
            <person name="Arimoto A."/>
            <person name="Ishii H."/>
            <person name="Satoh N."/>
            <person name="Nishiyama T."/>
            <person name="Hasebe M."/>
            <person name="Maruyama T."/>
            <person name="Minagawa J."/>
            <person name="Obokata J."/>
            <person name="Shigenobu S."/>
        </authorList>
    </citation>
    <scope>NUCLEOTIDE SEQUENCE [LARGE SCALE GENOMIC DNA]</scope>
</reference>
<protein>
    <submittedName>
        <fullName evidence="2">Uncharacterized protein</fullName>
    </submittedName>
</protein>
<name>A0AAV4D899_9GAST</name>
<evidence type="ECO:0000313" key="2">
    <source>
        <dbReference type="EMBL" id="GFO40376.1"/>
    </source>
</evidence>
<comment type="caution">
    <text evidence="2">The sequence shown here is derived from an EMBL/GenBank/DDBJ whole genome shotgun (WGS) entry which is preliminary data.</text>
</comment>
<proteinExistence type="predicted"/>
<dbReference type="EMBL" id="BLXT01007613">
    <property type="protein sequence ID" value="GFO40376.1"/>
    <property type="molecule type" value="Genomic_DNA"/>
</dbReference>
<keyword evidence="1" id="KW-1133">Transmembrane helix</keyword>
<sequence length="146" mass="15841">MISVALKVCVPLIPLVVKRKPNISIEFHDTSVLHFGRPVDFKCEACLEILGNLSWIIIDKISVYEQRVPLADPRVTFSSGIACIILIASHALLLLFLLPLRKQLCLPGRLVLLPASSATTPRANPGAASPANPSTAAVNWKSRVLL</sequence>
<accession>A0AAV4D899</accession>
<evidence type="ECO:0000313" key="3">
    <source>
        <dbReference type="Proteomes" id="UP000735302"/>
    </source>
</evidence>
<evidence type="ECO:0000256" key="1">
    <source>
        <dbReference type="SAM" id="Phobius"/>
    </source>
</evidence>
<organism evidence="2 3">
    <name type="scientific">Plakobranchus ocellatus</name>
    <dbReference type="NCBI Taxonomy" id="259542"/>
    <lineage>
        <taxon>Eukaryota</taxon>
        <taxon>Metazoa</taxon>
        <taxon>Spiralia</taxon>
        <taxon>Lophotrochozoa</taxon>
        <taxon>Mollusca</taxon>
        <taxon>Gastropoda</taxon>
        <taxon>Heterobranchia</taxon>
        <taxon>Euthyneura</taxon>
        <taxon>Panpulmonata</taxon>
        <taxon>Sacoglossa</taxon>
        <taxon>Placobranchoidea</taxon>
        <taxon>Plakobranchidae</taxon>
        <taxon>Plakobranchus</taxon>
    </lineage>
</organism>
<dbReference type="Proteomes" id="UP000735302">
    <property type="component" value="Unassembled WGS sequence"/>
</dbReference>
<gene>
    <name evidence="2" type="ORF">PoB_006688100</name>
</gene>
<feature type="transmembrane region" description="Helical" evidence="1">
    <location>
        <begin position="77"/>
        <end position="100"/>
    </location>
</feature>
<keyword evidence="3" id="KW-1185">Reference proteome</keyword>
<dbReference type="AlphaFoldDB" id="A0AAV4D899"/>
<keyword evidence="1" id="KW-0472">Membrane</keyword>
<keyword evidence="1" id="KW-0812">Transmembrane</keyword>